<keyword evidence="6 15" id="KW-0347">Helicase</keyword>
<proteinExistence type="inferred from homology"/>
<evidence type="ECO:0000256" key="7">
    <source>
        <dbReference type="ARBA" id="ARBA00022840"/>
    </source>
</evidence>
<dbReference type="SMART" id="SM00490">
    <property type="entry name" value="HELICc"/>
    <property type="match status" value="1"/>
</dbReference>
<accession>A0A173U0C5</accession>
<dbReference type="Pfam" id="PF00270">
    <property type="entry name" value="DEAD"/>
    <property type="match status" value="1"/>
</dbReference>
<keyword evidence="9 15" id="KW-0233">DNA recombination</keyword>
<dbReference type="InterPro" id="IPR047112">
    <property type="entry name" value="RecG/Mfd"/>
</dbReference>
<dbReference type="InterPro" id="IPR001650">
    <property type="entry name" value="Helicase_C-like"/>
</dbReference>
<dbReference type="GO" id="GO:0016887">
    <property type="term" value="F:ATP hydrolysis activity"/>
    <property type="evidence" value="ECO:0007669"/>
    <property type="project" value="RHEA"/>
</dbReference>
<dbReference type="EMBL" id="CYXR01000021">
    <property type="protein sequence ID" value="CUN08284.1"/>
    <property type="molecule type" value="Genomic_DNA"/>
</dbReference>
<keyword evidence="8" id="KW-0238">DNA-binding</keyword>
<dbReference type="InterPro" id="IPR045562">
    <property type="entry name" value="RecG_dom3_C"/>
</dbReference>
<comment type="catalytic activity">
    <reaction evidence="12 15">
        <text>Couples ATP hydrolysis with the unwinding of duplex DNA by translocating in the 3'-5' direction.</text>
        <dbReference type="EC" id="5.6.2.4"/>
    </reaction>
</comment>
<comment type="function">
    <text evidence="15">Plays a critical role in recombination and DNA repair. Helps process Holliday junction intermediates to mature products by catalyzing branch migration. Has replication fork regression activity, unwinds stalled or blocked replication forks to make a HJ that can be resolved. Has a DNA unwinding activity characteristic of a DNA helicase with 3'-5' polarity.</text>
</comment>
<evidence type="ECO:0000256" key="6">
    <source>
        <dbReference type="ARBA" id="ARBA00022806"/>
    </source>
</evidence>
<dbReference type="GO" id="GO:0006281">
    <property type="term" value="P:DNA repair"/>
    <property type="evidence" value="ECO:0007669"/>
    <property type="project" value="UniProtKB-UniRule"/>
</dbReference>
<comment type="catalytic activity">
    <reaction evidence="14 15">
        <text>ATP + H2O = ADP + phosphate + H(+)</text>
        <dbReference type="Rhea" id="RHEA:13065"/>
        <dbReference type="ChEBI" id="CHEBI:15377"/>
        <dbReference type="ChEBI" id="CHEBI:15378"/>
        <dbReference type="ChEBI" id="CHEBI:30616"/>
        <dbReference type="ChEBI" id="CHEBI:43474"/>
        <dbReference type="ChEBI" id="CHEBI:456216"/>
        <dbReference type="EC" id="5.6.2.4"/>
    </reaction>
</comment>
<dbReference type="SUPFAM" id="SSF50249">
    <property type="entry name" value="Nucleic acid-binding proteins"/>
    <property type="match status" value="1"/>
</dbReference>
<dbReference type="GO" id="GO:0043138">
    <property type="term" value="F:3'-5' DNA helicase activity"/>
    <property type="evidence" value="ECO:0007669"/>
    <property type="project" value="UniProtKB-EC"/>
</dbReference>
<dbReference type="InterPro" id="IPR004609">
    <property type="entry name" value="ATP-dep_DNA_helicase_RecG"/>
</dbReference>
<keyword evidence="7 15" id="KW-0067">ATP-binding</keyword>
<dbReference type="CDD" id="cd04488">
    <property type="entry name" value="RecG_wedge_OBF"/>
    <property type="match status" value="1"/>
</dbReference>
<dbReference type="GO" id="GO:0003677">
    <property type="term" value="F:DNA binding"/>
    <property type="evidence" value="ECO:0007669"/>
    <property type="project" value="UniProtKB-KW"/>
</dbReference>
<sequence length="686" mass="77479">MNEQSEIRNLKGIGAKTEKLFHKMGIFTIGDLLRYYPRGYDVYEEPVSVGELEEGKISTVKGVIYGRVQVGGGKRMQITTAYVKDLTGTLKVIWFRMPFLRNTLKQGMPVIIRGRVVSKKDQLIMEHPELFSPPDSYDKKCGTLQPIYPLTAGMTNNAVAKAVKGAMEYLDLVSDDLPKDLRLRYHLAEYNYAIRGIHFPLDKAEFYHARERLVFEEFLVFVLALRRTRERNERAENGFVIKRRSEIDRFLANLPYELTGAQKRVWEQIQEEMCGKLVMSRLIQGDVGSGKTIVALLALLLAALNGYQGAMMAPTEVLAKQHYESIIEMLERYQIPVKTELLTGSMTAKEKREAYQRIAAGEVQIVLGTHALIQEKVEYQNLALVVTDEQHRFGVRQREALAGKGQIPHILVMSATPIPRTLAIILYGDLDISVIDELPANRLPIKNCVVDTSYRPTAYRFMQKQVAEGRQCYVICPMVEESEAMDAENVLDYAQLLQSEMGDKIRIAALHGRMKQAEKDEIMGAFAKNEIQVLVSTTVIEVGINVPNATVIMVENAERFGLAQLHQLRGRVGRGRHQSYCIFMSGSKTKETKKRLEILNKSNDGFFIANEDLKLRGPGDLFGIRQSGLMDFRIGDVFQDSELLKKAGEASGEILREDPLLEDEKYKLLGEKLAAYISGNNLETTL</sequence>
<dbReference type="InterPro" id="IPR012340">
    <property type="entry name" value="NA-bd_OB-fold"/>
</dbReference>
<evidence type="ECO:0000259" key="16">
    <source>
        <dbReference type="PROSITE" id="PS51192"/>
    </source>
</evidence>
<dbReference type="GO" id="GO:0006310">
    <property type="term" value="P:DNA recombination"/>
    <property type="evidence" value="ECO:0007669"/>
    <property type="project" value="UniProtKB-UniRule"/>
</dbReference>
<dbReference type="Pfam" id="PF00271">
    <property type="entry name" value="Helicase_C"/>
    <property type="match status" value="1"/>
</dbReference>
<dbReference type="SUPFAM" id="SSF52540">
    <property type="entry name" value="P-loop containing nucleoside triphosphate hydrolases"/>
    <property type="match status" value="2"/>
</dbReference>
<evidence type="ECO:0000313" key="18">
    <source>
        <dbReference type="EMBL" id="CUN08284.1"/>
    </source>
</evidence>
<evidence type="ECO:0000256" key="10">
    <source>
        <dbReference type="ARBA" id="ARBA00023204"/>
    </source>
</evidence>
<keyword evidence="4 15" id="KW-0227">DNA damage</keyword>
<dbReference type="AlphaFoldDB" id="A0A173U0C5"/>
<dbReference type="Gene3D" id="2.40.50.140">
    <property type="entry name" value="Nucleic acid-binding proteins"/>
    <property type="match status" value="1"/>
</dbReference>
<gene>
    <name evidence="18" type="primary">recG</name>
    <name evidence="18" type="ORF">ERS852574_02587</name>
</gene>
<evidence type="ECO:0000256" key="12">
    <source>
        <dbReference type="ARBA" id="ARBA00034617"/>
    </source>
</evidence>
<keyword evidence="3 15" id="KW-0547">Nucleotide-binding</keyword>
<keyword evidence="10 15" id="KW-0234">DNA repair</keyword>
<dbReference type="InterPro" id="IPR033454">
    <property type="entry name" value="RecG_wedge"/>
</dbReference>
<dbReference type="Gene3D" id="1.10.150.20">
    <property type="entry name" value="5' to 3' exonuclease, C-terminal subdomain"/>
    <property type="match status" value="1"/>
</dbReference>
<dbReference type="GO" id="GO:0005524">
    <property type="term" value="F:ATP binding"/>
    <property type="evidence" value="ECO:0007669"/>
    <property type="project" value="UniProtKB-KW"/>
</dbReference>
<evidence type="ECO:0000256" key="8">
    <source>
        <dbReference type="ARBA" id="ARBA00023125"/>
    </source>
</evidence>
<evidence type="ECO:0000313" key="19">
    <source>
        <dbReference type="Proteomes" id="UP000095727"/>
    </source>
</evidence>
<dbReference type="NCBIfam" id="NF008168">
    <property type="entry name" value="PRK10917.2-2"/>
    <property type="match status" value="1"/>
</dbReference>
<evidence type="ECO:0000256" key="13">
    <source>
        <dbReference type="ARBA" id="ARBA00034808"/>
    </source>
</evidence>
<evidence type="ECO:0000256" key="1">
    <source>
        <dbReference type="ARBA" id="ARBA00007504"/>
    </source>
</evidence>
<evidence type="ECO:0000256" key="2">
    <source>
        <dbReference type="ARBA" id="ARBA00017846"/>
    </source>
</evidence>
<feature type="domain" description="Helicase C-terminal" evidence="17">
    <location>
        <begin position="454"/>
        <end position="614"/>
    </location>
</feature>
<evidence type="ECO:0000256" key="15">
    <source>
        <dbReference type="RuleBase" id="RU363016"/>
    </source>
</evidence>
<dbReference type="Proteomes" id="UP000095727">
    <property type="component" value="Unassembled WGS sequence"/>
</dbReference>
<dbReference type="EC" id="5.6.2.4" evidence="13 15"/>
<dbReference type="PANTHER" id="PTHR47964:SF1">
    <property type="entry name" value="ATP-DEPENDENT DNA HELICASE HOMOLOG RECG, CHLOROPLASTIC"/>
    <property type="match status" value="1"/>
</dbReference>
<dbReference type="InterPro" id="IPR011545">
    <property type="entry name" value="DEAD/DEAH_box_helicase_dom"/>
</dbReference>
<dbReference type="Pfam" id="PF19833">
    <property type="entry name" value="RecG_dom3_C"/>
    <property type="match status" value="1"/>
</dbReference>
<dbReference type="Gene3D" id="3.40.50.300">
    <property type="entry name" value="P-loop containing nucleotide triphosphate hydrolases"/>
    <property type="match status" value="2"/>
</dbReference>
<evidence type="ECO:0000256" key="11">
    <source>
        <dbReference type="ARBA" id="ARBA00023235"/>
    </source>
</evidence>
<evidence type="ECO:0000256" key="5">
    <source>
        <dbReference type="ARBA" id="ARBA00022801"/>
    </source>
</evidence>
<dbReference type="NCBIfam" id="TIGR00643">
    <property type="entry name" value="recG"/>
    <property type="match status" value="1"/>
</dbReference>
<keyword evidence="5 15" id="KW-0378">Hydrolase</keyword>
<evidence type="ECO:0000259" key="17">
    <source>
        <dbReference type="PROSITE" id="PS51194"/>
    </source>
</evidence>
<keyword evidence="11" id="KW-0413">Isomerase</keyword>
<dbReference type="NCBIfam" id="NF008165">
    <property type="entry name" value="PRK10917.1-3"/>
    <property type="match status" value="1"/>
</dbReference>
<feature type="domain" description="Helicase ATP-binding" evidence="16">
    <location>
        <begin position="272"/>
        <end position="435"/>
    </location>
</feature>
<dbReference type="RefSeq" id="WP_055157852.1">
    <property type="nucleotide sequence ID" value="NZ_CYXR01000021.1"/>
</dbReference>
<evidence type="ECO:0000256" key="14">
    <source>
        <dbReference type="ARBA" id="ARBA00048988"/>
    </source>
</evidence>
<dbReference type="CDD" id="cd17992">
    <property type="entry name" value="DEXHc_RecG"/>
    <property type="match status" value="1"/>
</dbReference>
<dbReference type="PROSITE" id="PS51192">
    <property type="entry name" value="HELICASE_ATP_BIND_1"/>
    <property type="match status" value="1"/>
</dbReference>
<dbReference type="PROSITE" id="PS51194">
    <property type="entry name" value="HELICASE_CTER"/>
    <property type="match status" value="1"/>
</dbReference>
<dbReference type="PANTHER" id="PTHR47964">
    <property type="entry name" value="ATP-DEPENDENT DNA HELICASE HOMOLOG RECG, CHLOROPLASTIC"/>
    <property type="match status" value="1"/>
</dbReference>
<dbReference type="InterPro" id="IPR014001">
    <property type="entry name" value="Helicase_ATP-bd"/>
</dbReference>
<dbReference type="Pfam" id="PF17191">
    <property type="entry name" value="RecG_wedge"/>
    <property type="match status" value="1"/>
</dbReference>
<dbReference type="InterPro" id="IPR027417">
    <property type="entry name" value="P-loop_NTPase"/>
</dbReference>
<dbReference type="SMART" id="SM00487">
    <property type="entry name" value="DEXDc"/>
    <property type="match status" value="1"/>
</dbReference>
<name>A0A173U0C5_9FIRM</name>
<organism evidence="18 19">
    <name type="scientific">Coprococcus comes</name>
    <dbReference type="NCBI Taxonomy" id="410072"/>
    <lineage>
        <taxon>Bacteria</taxon>
        <taxon>Bacillati</taxon>
        <taxon>Bacillota</taxon>
        <taxon>Clostridia</taxon>
        <taxon>Lachnospirales</taxon>
        <taxon>Lachnospiraceae</taxon>
        <taxon>Coprococcus</taxon>
    </lineage>
</organism>
<protein>
    <recommendedName>
        <fullName evidence="2 15">ATP-dependent DNA helicase RecG</fullName>
        <ecNumber evidence="13 15">5.6.2.4</ecNumber>
    </recommendedName>
</protein>
<evidence type="ECO:0000256" key="3">
    <source>
        <dbReference type="ARBA" id="ARBA00022741"/>
    </source>
</evidence>
<comment type="similarity">
    <text evidence="1 15">Belongs to the helicase family. RecG subfamily.</text>
</comment>
<reference evidence="18 19" key="1">
    <citation type="submission" date="2015-09" db="EMBL/GenBank/DDBJ databases">
        <authorList>
            <consortium name="Pathogen Informatics"/>
        </authorList>
    </citation>
    <scope>NUCLEOTIDE SEQUENCE [LARGE SCALE GENOMIC DNA]</scope>
    <source>
        <strain evidence="18 19">2789STDY5834962</strain>
    </source>
</reference>
<evidence type="ECO:0000256" key="9">
    <source>
        <dbReference type="ARBA" id="ARBA00023172"/>
    </source>
</evidence>
<evidence type="ECO:0000256" key="4">
    <source>
        <dbReference type="ARBA" id="ARBA00022763"/>
    </source>
</evidence>